<gene>
    <name evidence="2" type="ORF">PROSTU_04755</name>
</gene>
<reference evidence="3" key="1">
    <citation type="submission" date="2008-04" db="EMBL/GenBank/DDBJ databases">
        <title>Draft genome sequence of Providencia stuartii (ATCC 25827).</title>
        <authorList>
            <person name="Sudarsanam P."/>
            <person name="Ley R."/>
            <person name="Guruge J."/>
            <person name="Turnbaugh P.J."/>
            <person name="Mahowald M."/>
            <person name="Liep D."/>
            <person name="Gordon J."/>
        </authorList>
    </citation>
    <scope>NUCLEOTIDE SEQUENCE [LARGE SCALE GENOMIC DNA]</scope>
    <source>
        <strain evidence="3">ATCC 25827</strain>
    </source>
</reference>
<evidence type="ECO:0000313" key="3">
    <source>
        <dbReference type="Proteomes" id="UP000004506"/>
    </source>
</evidence>
<name>A0AA87CRJ6_PROST</name>
<proteinExistence type="predicted"/>
<protein>
    <recommendedName>
        <fullName evidence="1">YagK/YfjJ C-terminal domain-containing protein</fullName>
    </recommendedName>
</protein>
<feature type="domain" description="YagK/YfjJ C-terminal" evidence="1">
    <location>
        <begin position="22"/>
        <end position="203"/>
    </location>
</feature>
<organism evidence="2 3">
    <name type="scientific">Providencia stuartii ATCC 25827</name>
    <dbReference type="NCBI Taxonomy" id="471874"/>
    <lineage>
        <taxon>Bacteria</taxon>
        <taxon>Pseudomonadati</taxon>
        <taxon>Pseudomonadota</taxon>
        <taxon>Gammaproteobacteria</taxon>
        <taxon>Enterobacterales</taxon>
        <taxon>Morganellaceae</taxon>
        <taxon>Providencia</taxon>
    </lineage>
</organism>
<dbReference type="EMBL" id="ABJD02000118">
    <property type="protein sequence ID" value="EDU57510.1"/>
    <property type="molecule type" value="Genomic_DNA"/>
</dbReference>
<comment type="caution">
    <text evidence="2">The sequence shown here is derived from an EMBL/GenBank/DDBJ whole genome shotgun (WGS) entry which is preliminary data.</text>
</comment>
<dbReference type="Pfam" id="PF11726">
    <property type="entry name" value="YagK_YfjJ_C"/>
    <property type="match status" value="1"/>
</dbReference>
<dbReference type="Proteomes" id="UP000004506">
    <property type="component" value="Unassembled WGS sequence"/>
</dbReference>
<sequence>MSKKEYNPGYQGAITETLDCALQAHPRITVIRVDLHFPMMDEYGDMPNCFPNTEGSPITRFMNSLNAKLKHDQHRRARQGIRVYPNRLRYIWVKELVDGYLPHYHCALIFNKDAYYHLGDYDLNIPSLRTMITTAWYSALQLELDPIIDTGPLVHYPENCRYCLNQEALSFSDDYNTVIERLNYLAKEYSKHYSSNYRTIGYSQY</sequence>
<evidence type="ECO:0000259" key="1">
    <source>
        <dbReference type="Pfam" id="PF11726"/>
    </source>
</evidence>
<evidence type="ECO:0000313" key="2">
    <source>
        <dbReference type="EMBL" id="EDU57510.1"/>
    </source>
</evidence>
<accession>A0AA87CRJ6</accession>
<reference evidence="3" key="2">
    <citation type="submission" date="2008-04" db="EMBL/GenBank/DDBJ databases">
        <title>Draft genome sequence of Providencia stuartii(ATCC 25827).</title>
        <authorList>
            <person name="Sudarsanam P."/>
            <person name="Ley R."/>
            <person name="Guruge J."/>
            <person name="Turnbaugh P.J."/>
            <person name="Mahowald M."/>
            <person name="Liep D."/>
            <person name="Gordon J."/>
        </authorList>
    </citation>
    <scope>NUCLEOTIDE SEQUENCE [LARGE SCALE GENOMIC DNA]</scope>
    <source>
        <strain evidence="3">ATCC 25827</strain>
    </source>
</reference>
<dbReference type="InterPro" id="IPR057271">
    <property type="entry name" value="YagK_YfjJ_C"/>
</dbReference>
<reference evidence="2 3" key="3">
    <citation type="submission" date="2008-05" db="EMBL/GenBank/DDBJ databases">
        <authorList>
            <person name="Fulton L."/>
            <person name="Clifton S."/>
            <person name="Fulton B."/>
            <person name="Xu J."/>
            <person name="Minx P."/>
            <person name="Pepin K.H."/>
            <person name="Johnson M."/>
            <person name="Thiruvilangam P."/>
            <person name="Bhonagiri V."/>
            <person name="Nash W.E."/>
            <person name="Mardis E.R."/>
            <person name="Wilson R.K."/>
        </authorList>
    </citation>
    <scope>NUCLEOTIDE SEQUENCE [LARGE SCALE GENOMIC DNA]</scope>
    <source>
        <strain evidence="2 3">ATCC 25827</strain>
    </source>
</reference>
<dbReference type="AlphaFoldDB" id="A0AA87CRJ6"/>
<dbReference type="RefSeq" id="WP_004927197.1">
    <property type="nucleotide sequence ID" value="NZ_DS607683.1"/>
</dbReference>